<gene>
    <name evidence="2" type="ORF">IEQ34_021097</name>
</gene>
<dbReference type="PANTHER" id="PTHR23155:SF1205">
    <property type="entry name" value="DISEASE RESISTANCE PROTEIN RPM1"/>
    <property type="match status" value="1"/>
</dbReference>
<dbReference type="Proteomes" id="UP000775213">
    <property type="component" value="Unassembled WGS sequence"/>
</dbReference>
<dbReference type="InterPro" id="IPR044974">
    <property type="entry name" value="Disease_R_plants"/>
</dbReference>
<evidence type="ECO:0000313" key="2">
    <source>
        <dbReference type="EMBL" id="KAH0450405.1"/>
    </source>
</evidence>
<feature type="domain" description="Disease resistance protein winged helix" evidence="1">
    <location>
        <begin position="222"/>
        <end position="265"/>
    </location>
</feature>
<dbReference type="Pfam" id="PF23559">
    <property type="entry name" value="WHD_DRP"/>
    <property type="match status" value="1"/>
</dbReference>
<evidence type="ECO:0000259" key="1">
    <source>
        <dbReference type="Pfam" id="PF23559"/>
    </source>
</evidence>
<dbReference type="InterPro" id="IPR058922">
    <property type="entry name" value="WHD_DRP"/>
</dbReference>
<organism evidence="2 3">
    <name type="scientific">Dendrobium chrysotoxum</name>
    <name type="common">Orchid</name>
    <dbReference type="NCBI Taxonomy" id="161865"/>
    <lineage>
        <taxon>Eukaryota</taxon>
        <taxon>Viridiplantae</taxon>
        <taxon>Streptophyta</taxon>
        <taxon>Embryophyta</taxon>
        <taxon>Tracheophyta</taxon>
        <taxon>Spermatophyta</taxon>
        <taxon>Magnoliopsida</taxon>
        <taxon>Liliopsida</taxon>
        <taxon>Asparagales</taxon>
        <taxon>Orchidaceae</taxon>
        <taxon>Epidendroideae</taxon>
        <taxon>Malaxideae</taxon>
        <taxon>Dendrobiinae</taxon>
        <taxon>Dendrobium</taxon>
    </lineage>
</organism>
<dbReference type="Gene3D" id="1.10.10.10">
    <property type="entry name" value="Winged helix-like DNA-binding domain superfamily/Winged helix DNA-binding domain"/>
    <property type="match status" value="1"/>
</dbReference>
<dbReference type="InterPro" id="IPR036388">
    <property type="entry name" value="WH-like_DNA-bd_sf"/>
</dbReference>
<dbReference type="GO" id="GO:0098542">
    <property type="term" value="P:defense response to other organism"/>
    <property type="evidence" value="ECO:0007669"/>
    <property type="project" value="TreeGrafter"/>
</dbReference>
<reference evidence="2 3" key="1">
    <citation type="journal article" date="2021" name="Hortic Res">
        <title>Chromosome-scale assembly of the Dendrobium chrysotoxum genome enhances the understanding of orchid evolution.</title>
        <authorList>
            <person name="Zhang Y."/>
            <person name="Zhang G.Q."/>
            <person name="Zhang D."/>
            <person name="Liu X.D."/>
            <person name="Xu X.Y."/>
            <person name="Sun W.H."/>
            <person name="Yu X."/>
            <person name="Zhu X."/>
            <person name="Wang Z.W."/>
            <person name="Zhao X."/>
            <person name="Zhong W.Y."/>
            <person name="Chen H."/>
            <person name="Yin W.L."/>
            <person name="Huang T."/>
            <person name="Niu S.C."/>
            <person name="Liu Z.J."/>
        </authorList>
    </citation>
    <scope>NUCLEOTIDE SEQUENCE [LARGE SCALE GENOMIC DNA]</scope>
    <source>
        <strain evidence="2">Lindl</strain>
    </source>
</reference>
<dbReference type="PANTHER" id="PTHR23155">
    <property type="entry name" value="DISEASE RESISTANCE PROTEIN RP"/>
    <property type="match status" value="1"/>
</dbReference>
<protein>
    <recommendedName>
        <fullName evidence="1">Disease resistance protein winged helix domain-containing protein</fullName>
    </recommendedName>
</protein>
<evidence type="ECO:0000313" key="3">
    <source>
        <dbReference type="Proteomes" id="UP000775213"/>
    </source>
</evidence>
<comment type="caution">
    <text evidence="2">The sequence shown here is derived from an EMBL/GenBank/DDBJ whole genome shotgun (WGS) entry which is preliminary data.</text>
</comment>
<keyword evidence="3" id="KW-1185">Reference proteome</keyword>
<name>A0AAV7FKY5_DENCH</name>
<dbReference type="AlphaFoldDB" id="A0AAV7FKY5"/>
<sequence>MKVADPVAYCSSFWTELFPALHRQNFGSLPASPPFRRNYGKLGLSHHATKSVYGRCLWTPRPYFLHPPPRYEKRVWVFDSTCLKIQLFPRKRDNGDLDGGGEAAYRLEQNRRLESGREWESRKWRRCWVAVVGKSASVDGARWKLGDSRLVGFVCVGLKMGLEVESISDTMAKSVCRSEIIWSTTRPIFLEILGQNDIMPILRLSYVYLPQPLQSYFTSCCIFSQDQEFDKDDLVRMWIALGFISSSSKQRETTENTGERMLRNLR</sequence>
<accession>A0AAV7FKY5</accession>
<proteinExistence type="predicted"/>
<dbReference type="EMBL" id="JAGFBR010000018">
    <property type="protein sequence ID" value="KAH0450405.1"/>
    <property type="molecule type" value="Genomic_DNA"/>
</dbReference>